<dbReference type="PANTHER" id="PTHR30537">
    <property type="entry name" value="HTH-TYPE TRANSCRIPTIONAL REGULATOR"/>
    <property type="match status" value="1"/>
</dbReference>
<evidence type="ECO:0000256" key="1">
    <source>
        <dbReference type="ARBA" id="ARBA00009437"/>
    </source>
</evidence>
<dbReference type="InterPro" id="IPR000847">
    <property type="entry name" value="LysR_HTH_N"/>
</dbReference>
<keyword evidence="3" id="KW-0238">DNA-binding</keyword>
<evidence type="ECO:0000259" key="5">
    <source>
        <dbReference type="PROSITE" id="PS50931"/>
    </source>
</evidence>
<keyword evidence="7" id="KW-1185">Reference proteome</keyword>
<comment type="similarity">
    <text evidence="1">Belongs to the LysR transcriptional regulatory family.</text>
</comment>
<dbReference type="Pfam" id="PF00126">
    <property type="entry name" value="HTH_1"/>
    <property type="match status" value="1"/>
</dbReference>
<dbReference type="RefSeq" id="WP_272139648.1">
    <property type="nucleotide sequence ID" value="NZ_JAQNDM010000002.1"/>
</dbReference>
<sequence>MSAIDFEVSVPQLRCFIAVVDADSVAEAGRRLGMSAASVSKAITRLEEGAGVRLLHRSTHALSLTEAGEALLEPAREAVRAAEAFEEAAGHARGSGAAGVVRLTAAVGFVRHVLVPMLGELARLHPEIHLDVRATNEVLDLAEGGIDLAIRSGSLVGLPGHIHQTWFTCPWVICAAPSYLARRPEPRTIAELDEHDLVRFRNPQSGRIQPWPHRTVAGTTEGTYEPRARFAFDDGDAVWGTMLAGGGIACVPLYLAAASLRNGTAVEVLSDFRGAAASVVMLRRDRRLTPGRLATLMAFLSARAPDFSDFLGPASS</sequence>
<accession>A0ABT5D9F2</accession>
<dbReference type="CDD" id="cd08422">
    <property type="entry name" value="PBP2_CrgA_like"/>
    <property type="match status" value="1"/>
</dbReference>
<feature type="domain" description="HTH lysR-type" evidence="5">
    <location>
        <begin position="8"/>
        <end position="65"/>
    </location>
</feature>
<keyword evidence="4" id="KW-0804">Transcription</keyword>
<evidence type="ECO:0000313" key="7">
    <source>
        <dbReference type="Proteomes" id="UP001221838"/>
    </source>
</evidence>
<dbReference type="InterPro" id="IPR036388">
    <property type="entry name" value="WH-like_DNA-bd_sf"/>
</dbReference>
<dbReference type="Gene3D" id="1.10.10.10">
    <property type="entry name" value="Winged helix-like DNA-binding domain superfamily/Winged helix DNA-binding domain"/>
    <property type="match status" value="1"/>
</dbReference>
<dbReference type="PROSITE" id="PS50931">
    <property type="entry name" value="HTH_LYSR"/>
    <property type="match status" value="1"/>
</dbReference>
<dbReference type="SUPFAM" id="SSF53850">
    <property type="entry name" value="Periplasmic binding protein-like II"/>
    <property type="match status" value="1"/>
</dbReference>
<dbReference type="Gene3D" id="3.40.190.290">
    <property type="match status" value="1"/>
</dbReference>
<comment type="caution">
    <text evidence="6">The sequence shown here is derived from an EMBL/GenBank/DDBJ whole genome shotgun (WGS) entry which is preliminary data.</text>
</comment>
<organism evidence="6 7">
    <name type="scientific">Stigmatella ashevillensis</name>
    <dbReference type="NCBI Taxonomy" id="2995309"/>
    <lineage>
        <taxon>Bacteria</taxon>
        <taxon>Pseudomonadati</taxon>
        <taxon>Myxococcota</taxon>
        <taxon>Myxococcia</taxon>
        <taxon>Myxococcales</taxon>
        <taxon>Cystobacterineae</taxon>
        <taxon>Archangiaceae</taxon>
        <taxon>Stigmatella</taxon>
    </lineage>
</organism>
<dbReference type="SUPFAM" id="SSF46785">
    <property type="entry name" value="Winged helix' DNA-binding domain"/>
    <property type="match status" value="1"/>
</dbReference>
<protein>
    <submittedName>
        <fullName evidence="6">LysR family transcriptional regulator</fullName>
    </submittedName>
</protein>
<dbReference type="InterPro" id="IPR036390">
    <property type="entry name" value="WH_DNA-bd_sf"/>
</dbReference>
<dbReference type="EMBL" id="JAQNDM010000002">
    <property type="protein sequence ID" value="MDC0710307.1"/>
    <property type="molecule type" value="Genomic_DNA"/>
</dbReference>
<dbReference type="PANTHER" id="PTHR30537:SF5">
    <property type="entry name" value="HTH-TYPE TRANSCRIPTIONAL ACTIVATOR TTDR-RELATED"/>
    <property type="match status" value="1"/>
</dbReference>
<reference evidence="6 7" key="1">
    <citation type="submission" date="2022-11" db="EMBL/GenBank/DDBJ databases">
        <title>Minimal conservation of predation-associated metabolite biosynthetic gene clusters underscores biosynthetic potential of Myxococcota including descriptions for ten novel species: Archangium lansinium sp. nov., Myxococcus landrumus sp. nov., Nannocystis bai.</title>
        <authorList>
            <person name="Ahearne A."/>
            <person name="Stevens C."/>
            <person name="Dowd S."/>
        </authorList>
    </citation>
    <scope>NUCLEOTIDE SEQUENCE [LARGE SCALE GENOMIC DNA]</scope>
    <source>
        <strain evidence="6 7">NCWAL01</strain>
    </source>
</reference>
<evidence type="ECO:0000256" key="3">
    <source>
        <dbReference type="ARBA" id="ARBA00023125"/>
    </source>
</evidence>
<name>A0ABT5D9F2_9BACT</name>
<dbReference type="Pfam" id="PF03466">
    <property type="entry name" value="LysR_substrate"/>
    <property type="match status" value="1"/>
</dbReference>
<evidence type="ECO:0000313" key="6">
    <source>
        <dbReference type="EMBL" id="MDC0710307.1"/>
    </source>
</evidence>
<gene>
    <name evidence="6" type="ORF">POL68_17660</name>
</gene>
<dbReference type="Proteomes" id="UP001221838">
    <property type="component" value="Unassembled WGS sequence"/>
</dbReference>
<evidence type="ECO:0000256" key="2">
    <source>
        <dbReference type="ARBA" id="ARBA00023015"/>
    </source>
</evidence>
<proteinExistence type="inferred from homology"/>
<keyword evidence="2" id="KW-0805">Transcription regulation</keyword>
<dbReference type="InterPro" id="IPR005119">
    <property type="entry name" value="LysR_subst-bd"/>
</dbReference>
<evidence type="ECO:0000256" key="4">
    <source>
        <dbReference type="ARBA" id="ARBA00023163"/>
    </source>
</evidence>
<dbReference type="InterPro" id="IPR058163">
    <property type="entry name" value="LysR-type_TF_proteobact-type"/>
</dbReference>